<dbReference type="Proteomes" id="UP001057452">
    <property type="component" value="Chromosome 6"/>
</dbReference>
<reference evidence="1" key="1">
    <citation type="submission" date="2022-05" db="EMBL/GenBank/DDBJ databases">
        <title>Chromosome-level genome of Chaenocephalus aceratus.</title>
        <authorList>
            <person name="Park H."/>
        </authorList>
    </citation>
    <scope>NUCLEOTIDE SEQUENCE</scope>
    <source>
        <strain evidence="1">KU_202001</strain>
    </source>
</reference>
<keyword evidence="2" id="KW-1185">Reference proteome</keyword>
<organism evidence="1 2">
    <name type="scientific">Chaenocephalus aceratus</name>
    <name type="common">Blackfin icefish</name>
    <name type="synonym">Chaenichthys aceratus</name>
    <dbReference type="NCBI Taxonomy" id="36190"/>
    <lineage>
        <taxon>Eukaryota</taxon>
        <taxon>Metazoa</taxon>
        <taxon>Chordata</taxon>
        <taxon>Craniata</taxon>
        <taxon>Vertebrata</taxon>
        <taxon>Euteleostomi</taxon>
        <taxon>Actinopterygii</taxon>
        <taxon>Neopterygii</taxon>
        <taxon>Teleostei</taxon>
        <taxon>Neoteleostei</taxon>
        <taxon>Acanthomorphata</taxon>
        <taxon>Eupercaria</taxon>
        <taxon>Perciformes</taxon>
        <taxon>Notothenioidei</taxon>
        <taxon>Channichthyidae</taxon>
        <taxon>Chaenocephalus</taxon>
    </lineage>
</organism>
<comment type="caution">
    <text evidence="1">The sequence shown here is derived from an EMBL/GenBank/DDBJ whole genome shotgun (WGS) entry which is preliminary data.</text>
</comment>
<dbReference type="EMBL" id="CM043790">
    <property type="protein sequence ID" value="KAI4825093.1"/>
    <property type="molecule type" value="Genomic_DNA"/>
</dbReference>
<protein>
    <submittedName>
        <fullName evidence="1">Uncharacterized protein</fullName>
    </submittedName>
</protein>
<accession>A0ACB9XDJ1</accession>
<proteinExistence type="predicted"/>
<name>A0ACB9XDJ1_CHAAC</name>
<feature type="non-terminal residue" evidence="1">
    <location>
        <position position="54"/>
    </location>
</feature>
<feature type="non-terminal residue" evidence="1">
    <location>
        <position position="1"/>
    </location>
</feature>
<gene>
    <name evidence="1" type="ORF">KUCAC02_020791</name>
</gene>
<evidence type="ECO:0000313" key="1">
    <source>
        <dbReference type="EMBL" id="KAI4825093.1"/>
    </source>
</evidence>
<evidence type="ECO:0000313" key="2">
    <source>
        <dbReference type="Proteomes" id="UP001057452"/>
    </source>
</evidence>
<sequence>SPVAHSGIWTWFQVQNKQHEIQMAGGYCIRRDSQPVKIALSKRQEREIKGDGAE</sequence>